<gene>
    <name evidence="1" type="ORF">J2771_000239</name>
</gene>
<evidence type="ECO:0000313" key="1">
    <source>
        <dbReference type="EMBL" id="MDP9801985.1"/>
    </source>
</evidence>
<dbReference type="EMBL" id="JAUSQP010000001">
    <property type="protein sequence ID" value="MDP9801985.1"/>
    <property type="molecule type" value="Genomic_DNA"/>
</dbReference>
<dbReference type="RefSeq" id="WP_307009192.1">
    <property type="nucleotide sequence ID" value="NZ_JAUSQP010000001.1"/>
</dbReference>
<proteinExistence type="predicted"/>
<accession>A0ABD5AHU0</accession>
<reference evidence="1 2" key="1">
    <citation type="submission" date="2023-07" db="EMBL/GenBank/DDBJ databases">
        <title>Sorghum-associated microbial communities from plants grown in Nebraska, USA.</title>
        <authorList>
            <person name="Schachtman D."/>
        </authorList>
    </citation>
    <scope>NUCLEOTIDE SEQUENCE [LARGE SCALE GENOMIC DNA]</scope>
    <source>
        <strain evidence="1 2">CC146</strain>
    </source>
</reference>
<evidence type="ECO:0008006" key="3">
    <source>
        <dbReference type="Google" id="ProtNLM"/>
    </source>
</evidence>
<evidence type="ECO:0000313" key="2">
    <source>
        <dbReference type="Proteomes" id="UP001240164"/>
    </source>
</evidence>
<protein>
    <recommendedName>
        <fullName evidence="3">Lipoprotein</fullName>
    </recommendedName>
</protein>
<sequence>MSNTLLKIIGLTTILSLTACGGNDSSSNQTPPKVDPIDPYVTIKGTAVTRDFLSDAIVTARCKDDSGFKDIVKTNINGEWEGQVKASQLPCRLKVTKDNDINITHYSVIFNENDHVNITPFTDLAIAIRKGFSYLPSELYGLAGKDINYITLKKNLYDNNTFLVSKLLKGAYNIDSSMNSFNDVIEPRDTMINNIKAFRIAADIVEDGGYSVYINKVYSKNHDVVRKFPILINSSIASPNLKACRLGETNDIYTNCTNRVFNEFYSHDLVSRDKKQICLIHIIGGELHYLVINNSNYTDFEDYTISLESGYYDSALKVVDKGYKYTTYVRSQYLSPASPKEQLYKLDLSITDKKRVNGISFTPIDGPLDQIDHSTIKFADEYMCTVI</sequence>
<dbReference type="AlphaFoldDB" id="A0ABD5AHU0"/>
<organism evidence="1 2">
    <name type="scientific">Acinetobacter calcoaceticus</name>
    <dbReference type="NCBI Taxonomy" id="471"/>
    <lineage>
        <taxon>Bacteria</taxon>
        <taxon>Pseudomonadati</taxon>
        <taxon>Pseudomonadota</taxon>
        <taxon>Gammaproteobacteria</taxon>
        <taxon>Moraxellales</taxon>
        <taxon>Moraxellaceae</taxon>
        <taxon>Acinetobacter</taxon>
        <taxon>Acinetobacter calcoaceticus/baumannii complex</taxon>
    </lineage>
</organism>
<comment type="caution">
    <text evidence="1">The sequence shown here is derived from an EMBL/GenBank/DDBJ whole genome shotgun (WGS) entry which is preliminary data.</text>
</comment>
<dbReference type="Proteomes" id="UP001240164">
    <property type="component" value="Unassembled WGS sequence"/>
</dbReference>
<dbReference type="PROSITE" id="PS51257">
    <property type="entry name" value="PROKAR_LIPOPROTEIN"/>
    <property type="match status" value="1"/>
</dbReference>
<name>A0ABD5AHU0_ACICA</name>